<dbReference type="GeneID" id="19468744"/>
<dbReference type="RefSeq" id="XP_008084484.1">
    <property type="nucleotide sequence ID" value="XM_008086293.1"/>
</dbReference>
<dbReference type="KEGG" id="glz:GLAREA_09697"/>
<dbReference type="HOGENOM" id="CLU_1796653_0_0_1"/>
<evidence type="ECO:0000256" key="1">
    <source>
        <dbReference type="SAM" id="MobiDB-lite"/>
    </source>
</evidence>
<evidence type="ECO:0000313" key="2">
    <source>
        <dbReference type="EMBL" id="EPE28576.1"/>
    </source>
</evidence>
<gene>
    <name evidence="2" type="ORF">GLAREA_09697</name>
</gene>
<name>S3D9A0_GLAL2</name>
<keyword evidence="3" id="KW-1185">Reference proteome</keyword>
<feature type="region of interest" description="Disordered" evidence="1">
    <location>
        <begin position="1"/>
        <end position="23"/>
    </location>
</feature>
<accession>S3D9A0</accession>
<dbReference type="AlphaFoldDB" id="S3D9A0"/>
<reference evidence="2 3" key="1">
    <citation type="journal article" date="2013" name="BMC Genomics">
        <title>Genomics-driven discovery of the pneumocandin biosynthetic gene cluster in the fungus Glarea lozoyensis.</title>
        <authorList>
            <person name="Chen L."/>
            <person name="Yue Q."/>
            <person name="Zhang X."/>
            <person name="Xiang M."/>
            <person name="Wang C."/>
            <person name="Li S."/>
            <person name="Che Y."/>
            <person name="Ortiz-Lopez F.J."/>
            <person name="Bills G.F."/>
            <person name="Liu X."/>
            <person name="An Z."/>
        </authorList>
    </citation>
    <scope>NUCLEOTIDE SEQUENCE [LARGE SCALE GENOMIC DNA]</scope>
    <source>
        <strain evidence="3">ATCC 20868 / MF5171</strain>
    </source>
</reference>
<sequence length="144" mass="16497">MNPPNPSDTQTPNTGSNSSSTQVDFTPGMKRCLKHVLGHFGMLSADKEFSEFKWGICLAIFCNRLTRINKDSSVTISEKPLTGESLKPFIDIPRNPYVDDDMTKDWTFEILKREFRDHKAYYLSGNPRSFYLPQIVIKNNETTQ</sequence>
<organism evidence="2 3">
    <name type="scientific">Glarea lozoyensis (strain ATCC 20868 / MF5171)</name>
    <dbReference type="NCBI Taxonomy" id="1116229"/>
    <lineage>
        <taxon>Eukaryota</taxon>
        <taxon>Fungi</taxon>
        <taxon>Dikarya</taxon>
        <taxon>Ascomycota</taxon>
        <taxon>Pezizomycotina</taxon>
        <taxon>Leotiomycetes</taxon>
        <taxon>Helotiales</taxon>
        <taxon>Helotiaceae</taxon>
        <taxon>Glarea</taxon>
    </lineage>
</organism>
<dbReference type="Proteomes" id="UP000016922">
    <property type="component" value="Unassembled WGS sequence"/>
</dbReference>
<dbReference type="EMBL" id="KE145368">
    <property type="protein sequence ID" value="EPE28576.1"/>
    <property type="molecule type" value="Genomic_DNA"/>
</dbReference>
<feature type="compositionally biased region" description="Polar residues" evidence="1">
    <location>
        <begin position="7"/>
        <end position="23"/>
    </location>
</feature>
<protein>
    <submittedName>
        <fullName evidence="2">Uncharacterized protein</fullName>
    </submittedName>
</protein>
<evidence type="ECO:0000313" key="3">
    <source>
        <dbReference type="Proteomes" id="UP000016922"/>
    </source>
</evidence>
<proteinExistence type="predicted"/>